<proteinExistence type="predicted"/>
<dbReference type="GeneID" id="71854183"/>
<reference evidence="1 2" key="1">
    <citation type="journal article" date="2014" name="Int. J. Syst. Evol. Microbiol.">
        <title>Complete genome sequence of Corynebacterium casei LMG S-19264T (=DSM 44701T), isolated from a smear-ripened cheese.</title>
        <authorList>
            <consortium name="US DOE Joint Genome Institute (JGI-PGF)"/>
            <person name="Walter F."/>
            <person name="Albersmeier A."/>
            <person name="Kalinowski J."/>
            <person name="Ruckert C."/>
        </authorList>
    </citation>
    <scope>NUCLEOTIDE SEQUENCE [LARGE SCALE GENOMIC DNA]</scope>
    <source>
        <strain evidence="1 2">IBRC-M 10912</strain>
    </source>
</reference>
<sequence length="100" mass="11245">MSSPPQETETHDVELSREERWVVHDVLVTRADDALEDRDAPPAWMLESLETIESGDETFTAYQTSKLHDVLAAYTNAAETPRRDVPIAHAVVDRLADLDD</sequence>
<evidence type="ECO:0000313" key="1">
    <source>
        <dbReference type="EMBL" id="MFC4248634.1"/>
    </source>
</evidence>
<dbReference type="InterPro" id="IPR057175">
    <property type="entry name" value="DUF7853"/>
</dbReference>
<dbReference type="AlphaFoldDB" id="A0ABD5P3Q2"/>
<evidence type="ECO:0000313" key="2">
    <source>
        <dbReference type="Proteomes" id="UP001595821"/>
    </source>
</evidence>
<dbReference type="Proteomes" id="UP001595821">
    <property type="component" value="Unassembled WGS sequence"/>
</dbReference>
<organism evidence="1 2">
    <name type="scientific">Natribaculum luteum</name>
    <dbReference type="NCBI Taxonomy" id="1586232"/>
    <lineage>
        <taxon>Archaea</taxon>
        <taxon>Methanobacteriati</taxon>
        <taxon>Methanobacteriota</taxon>
        <taxon>Stenosarchaea group</taxon>
        <taxon>Halobacteria</taxon>
        <taxon>Halobacteriales</taxon>
        <taxon>Natrialbaceae</taxon>
        <taxon>Natribaculum</taxon>
    </lineage>
</organism>
<comment type="caution">
    <text evidence="1">The sequence shown here is derived from an EMBL/GenBank/DDBJ whole genome shotgun (WGS) entry which is preliminary data.</text>
</comment>
<accession>A0ABD5P3Q2</accession>
<dbReference type="RefSeq" id="WP_246966274.1">
    <property type="nucleotide sequence ID" value="NZ_CP095397.1"/>
</dbReference>
<dbReference type="Pfam" id="PF25251">
    <property type="entry name" value="DUF7853"/>
    <property type="match status" value="1"/>
</dbReference>
<protein>
    <submittedName>
        <fullName evidence="1">Uncharacterized protein</fullName>
    </submittedName>
</protein>
<dbReference type="EMBL" id="JBHSDJ010000126">
    <property type="protein sequence ID" value="MFC4248634.1"/>
    <property type="molecule type" value="Genomic_DNA"/>
</dbReference>
<name>A0ABD5P3Q2_9EURY</name>
<gene>
    <name evidence="1" type="ORF">ACFOZ7_17175</name>
</gene>